<dbReference type="Gene3D" id="3.10.450.50">
    <property type="match status" value="1"/>
</dbReference>
<gene>
    <name evidence="1" type="ORF">AUR64_12355</name>
</gene>
<protein>
    <recommendedName>
        <fullName evidence="3">Ester cyclase</fullName>
    </recommendedName>
</protein>
<dbReference type="InterPro" id="IPR032710">
    <property type="entry name" value="NTF2-like_dom_sf"/>
</dbReference>
<dbReference type="GO" id="GO:0030638">
    <property type="term" value="P:polyketide metabolic process"/>
    <property type="evidence" value="ECO:0007669"/>
    <property type="project" value="InterPro"/>
</dbReference>
<dbReference type="STRING" id="1514971.AUR64_12355"/>
<dbReference type="OrthoDB" id="8685at2157"/>
<comment type="caution">
    <text evidence="1">The sequence shown here is derived from an EMBL/GenBank/DDBJ whole genome shotgun (WGS) entry which is preliminary data.</text>
</comment>
<reference evidence="1 2" key="1">
    <citation type="submission" date="2015-12" db="EMBL/GenBank/DDBJ databases">
        <title>Haloprofundus marisrubri gen. nov., sp. nov., an extremely halophilic archaeon isolated from the Discovery deep brine-seawater interface in the Red Sea.</title>
        <authorList>
            <person name="Zhang G."/>
            <person name="Stingl U."/>
            <person name="Rashid M."/>
        </authorList>
    </citation>
    <scope>NUCLEOTIDE SEQUENCE [LARGE SCALE GENOMIC DNA]</scope>
    <source>
        <strain evidence="1 2">SB9</strain>
    </source>
</reference>
<organism evidence="1 2">
    <name type="scientific">Haloprofundus marisrubri</name>
    <dbReference type="NCBI Taxonomy" id="1514971"/>
    <lineage>
        <taxon>Archaea</taxon>
        <taxon>Methanobacteriati</taxon>
        <taxon>Methanobacteriota</taxon>
        <taxon>Stenosarchaea group</taxon>
        <taxon>Halobacteria</taxon>
        <taxon>Halobacteriales</taxon>
        <taxon>Haloferacaceae</taxon>
        <taxon>Haloprofundus</taxon>
    </lineage>
</organism>
<sequence length="147" mass="16507">METSSIEANKELVRRESAEILEKDNFDFLDEVYADDITVRMVRAGSEDPVVGRENIKTVYEEWKTAFPDLTAEINAEAAEGDVVMHHLTLRGTHEGPFRGVDPTGNEIQVNGFHLRRIHDGKIVETASMVEMSELLRQIGVDLPIEG</sequence>
<name>A0A0W1RCL7_9EURY</name>
<keyword evidence="2" id="KW-1185">Reference proteome</keyword>
<dbReference type="RefSeq" id="WP_058581708.1">
    <property type="nucleotide sequence ID" value="NZ_LOPU01000018.1"/>
</dbReference>
<dbReference type="PANTHER" id="PTHR38436">
    <property type="entry name" value="POLYKETIDE CYCLASE SNOAL-LIKE DOMAIN"/>
    <property type="match status" value="1"/>
</dbReference>
<evidence type="ECO:0008006" key="3">
    <source>
        <dbReference type="Google" id="ProtNLM"/>
    </source>
</evidence>
<evidence type="ECO:0000313" key="2">
    <source>
        <dbReference type="Proteomes" id="UP000054387"/>
    </source>
</evidence>
<dbReference type="SUPFAM" id="SSF54427">
    <property type="entry name" value="NTF2-like"/>
    <property type="match status" value="1"/>
</dbReference>
<dbReference type="InterPro" id="IPR009959">
    <property type="entry name" value="Cyclase_SnoaL-like"/>
</dbReference>
<dbReference type="Proteomes" id="UP000054387">
    <property type="component" value="Unassembled WGS sequence"/>
</dbReference>
<evidence type="ECO:0000313" key="1">
    <source>
        <dbReference type="EMBL" id="KTG10355.1"/>
    </source>
</evidence>
<dbReference type="AlphaFoldDB" id="A0A0W1RCL7"/>
<dbReference type="Pfam" id="PF07366">
    <property type="entry name" value="SnoaL"/>
    <property type="match status" value="1"/>
</dbReference>
<dbReference type="PANTHER" id="PTHR38436:SF1">
    <property type="entry name" value="ESTER CYCLASE"/>
    <property type="match status" value="1"/>
</dbReference>
<accession>A0A0W1RCL7</accession>
<proteinExistence type="predicted"/>
<dbReference type="EMBL" id="LOPU01000018">
    <property type="protein sequence ID" value="KTG10355.1"/>
    <property type="molecule type" value="Genomic_DNA"/>
</dbReference>